<dbReference type="InterPro" id="IPR032783">
    <property type="entry name" value="AraC_lig"/>
</dbReference>
<evidence type="ECO:0000256" key="2">
    <source>
        <dbReference type="ARBA" id="ARBA00023125"/>
    </source>
</evidence>
<evidence type="ECO:0000256" key="3">
    <source>
        <dbReference type="ARBA" id="ARBA00023163"/>
    </source>
</evidence>
<keyword evidence="1" id="KW-0805">Transcription regulation</keyword>
<sequence>MADETERQLPRGVAVSRRHGAPPWRVVAGDPPSLHVVVQGAFHLSQDGVRDLALEPGDLVLLGGGARGAGPHEQSLRCVAPPSGAAPAPAELLSASYAVAPGGALAALAPVVHLPAASVRRMQGLSAVVSLLRAALADPSAGQERLAHSLLDPLLAYALHCHERAREGQAARAFDRRVARVLQLMQERPAERWTIEALARAAGLSRAAFARRFLAELGVPPLRHLAELRMQRAAEMLAEGDGSLAAIAAEVGYDSEFAFSRAFKRHTGEAPGAFRRRSRSQGAALRRPPVRAAA</sequence>
<dbReference type="GO" id="GO:0043565">
    <property type="term" value="F:sequence-specific DNA binding"/>
    <property type="evidence" value="ECO:0007669"/>
    <property type="project" value="InterPro"/>
</dbReference>
<evidence type="ECO:0000259" key="5">
    <source>
        <dbReference type="PROSITE" id="PS01124"/>
    </source>
</evidence>
<protein>
    <submittedName>
        <fullName evidence="6">AraC family transcriptional regulator</fullName>
    </submittedName>
</protein>
<feature type="region of interest" description="Disordered" evidence="4">
    <location>
        <begin position="270"/>
        <end position="294"/>
    </location>
</feature>
<reference evidence="6 7" key="1">
    <citation type="submission" date="2015-09" db="EMBL/GenBank/DDBJ databases">
        <title>Sorangium comparison.</title>
        <authorList>
            <person name="Zaburannyi N."/>
            <person name="Bunk B."/>
            <person name="Overmann J."/>
            <person name="Mueller R."/>
        </authorList>
    </citation>
    <scope>NUCLEOTIDE SEQUENCE [LARGE SCALE GENOMIC DNA]</scope>
    <source>
        <strain evidence="6 7">So ce26</strain>
    </source>
</reference>
<accession>A0A2L0EVM6</accession>
<dbReference type="Gene3D" id="1.10.10.60">
    <property type="entry name" value="Homeodomain-like"/>
    <property type="match status" value="2"/>
</dbReference>
<dbReference type="PANTHER" id="PTHR46796:SF7">
    <property type="entry name" value="ARAC FAMILY TRANSCRIPTIONAL REGULATOR"/>
    <property type="match status" value="1"/>
</dbReference>
<dbReference type="PANTHER" id="PTHR46796">
    <property type="entry name" value="HTH-TYPE TRANSCRIPTIONAL ACTIVATOR RHAS-RELATED"/>
    <property type="match status" value="1"/>
</dbReference>
<dbReference type="SUPFAM" id="SSF46689">
    <property type="entry name" value="Homeodomain-like"/>
    <property type="match status" value="2"/>
</dbReference>
<feature type="compositionally biased region" description="Low complexity" evidence="4">
    <location>
        <begin position="283"/>
        <end position="294"/>
    </location>
</feature>
<dbReference type="InterPro" id="IPR018060">
    <property type="entry name" value="HTH_AraC"/>
</dbReference>
<name>A0A2L0EVM6_SORCE</name>
<dbReference type="InterPro" id="IPR018062">
    <property type="entry name" value="HTH_AraC-typ_CS"/>
</dbReference>
<dbReference type="PROSITE" id="PS01124">
    <property type="entry name" value="HTH_ARAC_FAMILY_2"/>
    <property type="match status" value="1"/>
</dbReference>
<dbReference type="AlphaFoldDB" id="A0A2L0EVM6"/>
<evidence type="ECO:0000313" key="7">
    <source>
        <dbReference type="Proteomes" id="UP000238348"/>
    </source>
</evidence>
<dbReference type="PROSITE" id="PS00041">
    <property type="entry name" value="HTH_ARAC_FAMILY_1"/>
    <property type="match status" value="1"/>
</dbReference>
<dbReference type="OrthoDB" id="186587at2"/>
<dbReference type="RefSeq" id="WP_104982035.1">
    <property type="nucleotide sequence ID" value="NZ_CP012673.1"/>
</dbReference>
<dbReference type="GO" id="GO:0003700">
    <property type="term" value="F:DNA-binding transcription factor activity"/>
    <property type="evidence" value="ECO:0007669"/>
    <property type="project" value="InterPro"/>
</dbReference>
<evidence type="ECO:0000256" key="4">
    <source>
        <dbReference type="SAM" id="MobiDB-lite"/>
    </source>
</evidence>
<dbReference type="InterPro" id="IPR009057">
    <property type="entry name" value="Homeodomain-like_sf"/>
</dbReference>
<organism evidence="6 7">
    <name type="scientific">Sorangium cellulosum</name>
    <name type="common">Polyangium cellulosum</name>
    <dbReference type="NCBI Taxonomy" id="56"/>
    <lineage>
        <taxon>Bacteria</taxon>
        <taxon>Pseudomonadati</taxon>
        <taxon>Myxococcota</taxon>
        <taxon>Polyangia</taxon>
        <taxon>Polyangiales</taxon>
        <taxon>Polyangiaceae</taxon>
        <taxon>Sorangium</taxon>
    </lineage>
</organism>
<dbReference type="Pfam" id="PF12833">
    <property type="entry name" value="HTH_18"/>
    <property type="match status" value="1"/>
</dbReference>
<keyword evidence="2" id="KW-0238">DNA-binding</keyword>
<keyword evidence="3" id="KW-0804">Transcription</keyword>
<dbReference type="EMBL" id="CP012673">
    <property type="protein sequence ID" value="AUX43346.1"/>
    <property type="molecule type" value="Genomic_DNA"/>
</dbReference>
<dbReference type="SMART" id="SM00342">
    <property type="entry name" value="HTH_ARAC"/>
    <property type="match status" value="1"/>
</dbReference>
<proteinExistence type="predicted"/>
<evidence type="ECO:0000313" key="6">
    <source>
        <dbReference type="EMBL" id="AUX43346.1"/>
    </source>
</evidence>
<dbReference type="InterPro" id="IPR050204">
    <property type="entry name" value="AraC_XylS_family_regulators"/>
</dbReference>
<dbReference type="Pfam" id="PF12852">
    <property type="entry name" value="Cupin_6"/>
    <property type="match status" value="1"/>
</dbReference>
<feature type="domain" description="HTH araC/xylS-type" evidence="5">
    <location>
        <begin position="179"/>
        <end position="277"/>
    </location>
</feature>
<gene>
    <name evidence="6" type="primary">araC</name>
    <name evidence="6" type="ORF">SOCE26_047940</name>
</gene>
<evidence type="ECO:0000256" key="1">
    <source>
        <dbReference type="ARBA" id="ARBA00023015"/>
    </source>
</evidence>
<dbReference type="Proteomes" id="UP000238348">
    <property type="component" value="Chromosome"/>
</dbReference>